<keyword evidence="2 5" id="KW-0560">Oxidoreductase</keyword>
<dbReference type="PANTHER" id="PTHR42901">
    <property type="entry name" value="ALCOHOL DEHYDROGENASE"/>
    <property type="match status" value="1"/>
</dbReference>
<evidence type="ECO:0000259" key="4">
    <source>
        <dbReference type="SMART" id="SM00822"/>
    </source>
</evidence>
<evidence type="ECO:0000313" key="5">
    <source>
        <dbReference type="EMBL" id="WFD33600.1"/>
    </source>
</evidence>
<organism evidence="5 6">
    <name type="scientific">Malassezia cuniculi</name>
    <dbReference type="NCBI Taxonomy" id="948313"/>
    <lineage>
        <taxon>Eukaryota</taxon>
        <taxon>Fungi</taxon>
        <taxon>Dikarya</taxon>
        <taxon>Basidiomycota</taxon>
        <taxon>Ustilaginomycotina</taxon>
        <taxon>Malasseziomycetes</taxon>
        <taxon>Malasseziales</taxon>
        <taxon>Malasseziaceae</taxon>
        <taxon>Malassezia</taxon>
    </lineage>
</organism>
<dbReference type="InterPro" id="IPR057326">
    <property type="entry name" value="KR_dom"/>
</dbReference>
<dbReference type="PRINTS" id="PR00081">
    <property type="entry name" value="GDHRDH"/>
</dbReference>
<dbReference type="Pfam" id="PF00106">
    <property type="entry name" value="adh_short"/>
    <property type="match status" value="1"/>
</dbReference>
<evidence type="ECO:0000256" key="1">
    <source>
        <dbReference type="ARBA" id="ARBA00006484"/>
    </source>
</evidence>
<keyword evidence="6" id="KW-1185">Reference proteome</keyword>
<dbReference type="FunFam" id="3.40.50.720:FF:000047">
    <property type="entry name" value="NADP-dependent L-serine/L-allo-threonine dehydrogenase"/>
    <property type="match status" value="1"/>
</dbReference>
<dbReference type="AlphaFoldDB" id="A0AAF0J518"/>
<dbReference type="PANTHER" id="PTHR42901:SF1">
    <property type="entry name" value="ALCOHOL DEHYDROGENASE"/>
    <property type="match status" value="1"/>
</dbReference>
<evidence type="ECO:0000313" key="6">
    <source>
        <dbReference type="Proteomes" id="UP001219933"/>
    </source>
</evidence>
<dbReference type="Proteomes" id="UP001219933">
    <property type="component" value="Chromosome 1"/>
</dbReference>
<accession>A0AAF0J518</accession>
<dbReference type="SUPFAM" id="SSF51735">
    <property type="entry name" value="NAD(P)-binding Rossmann-fold domains"/>
    <property type="match status" value="1"/>
</dbReference>
<dbReference type="PRINTS" id="PR00080">
    <property type="entry name" value="SDRFAMILY"/>
</dbReference>
<evidence type="ECO:0000256" key="3">
    <source>
        <dbReference type="RuleBase" id="RU000363"/>
    </source>
</evidence>
<name>A0AAF0J518_9BASI</name>
<proteinExistence type="inferred from homology"/>
<dbReference type="Gene3D" id="3.40.50.720">
    <property type="entry name" value="NAD(P)-binding Rossmann-like Domain"/>
    <property type="match status" value="1"/>
</dbReference>
<dbReference type="InterPro" id="IPR002347">
    <property type="entry name" value="SDR_fam"/>
</dbReference>
<sequence>MALSTARLHNKVVLITGASGGIGAATARLFARAGANVVLAARRLETLKQVEAECVQENKAGGSGQGGHYASLKLDMRVREQLDAIPDALPEWARDVDVLVNNAGLVLGVDRVGDISPDEVDVMLDTNVRGLIHLTQIFVRRFKQRGSGHIINLGSIAGREAYPGGSIYCATKFAVHAFTSALLKELVDTPIRVSNIQPGMVETDFSVTRYRGDKSAADKVYEGLDPLTAEDIAEEIIWTASRPAHVNNAETLIFPVNQASPYHVARPNK</sequence>
<protein>
    <submittedName>
        <fullName evidence="5">3-hydroxy acid dehydrogenase</fullName>
        <ecNumber evidence="5">1.1.1.381</ecNumber>
    </submittedName>
</protein>
<dbReference type="SMART" id="SM00822">
    <property type="entry name" value="PKS_KR"/>
    <property type="match status" value="1"/>
</dbReference>
<dbReference type="EC" id="1.1.1.381" evidence="5"/>
<evidence type="ECO:0000256" key="2">
    <source>
        <dbReference type="ARBA" id="ARBA00023002"/>
    </source>
</evidence>
<dbReference type="InterPro" id="IPR036291">
    <property type="entry name" value="NAD(P)-bd_dom_sf"/>
</dbReference>
<gene>
    <name evidence="5" type="ORF">MCUN1_000413</name>
</gene>
<dbReference type="EMBL" id="CP119877">
    <property type="protein sequence ID" value="WFD33600.1"/>
    <property type="molecule type" value="Genomic_DNA"/>
</dbReference>
<dbReference type="GO" id="GO:0016616">
    <property type="term" value="F:oxidoreductase activity, acting on the CH-OH group of donors, NAD or NADP as acceptor"/>
    <property type="evidence" value="ECO:0007669"/>
    <property type="project" value="UniProtKB-ARBA"/>
</dbReference>
<reference evidence="5" key="1">
    <citation type="submission" date="2023-03" db="EMBL/GenBank/DDBJ databases">
        <title>Mating type loci evolution in Malassezia.</title>
        <authorList>
            <person name="Coelho M.A."/>
        </authorList>
    </citation>
    <scope>NUCLEOTIDE SEQUENCE</scope>
    <source>
        <strain evidence="5">CBS 11721</strain>
    </source>
</reference>
<feature type="domain" description="Ketoreductase" evidence="4">
    <location>
        <begin position="11"/>
        <end position="190"/>
    </location>
</feature>
<comment type="similarity">
    <text evidence="1 3">Belongs to the short-chain dehydrogenases/reductases (SDR) family.</text>
</comment>